<keyword evidence="2" id="KW-0342">GTP-binding</keyword>
<accession>A0A9P7F6S1</accession>
<evidence type="ECO:0000256" key="2">
    <source>
        <dbReference type="ARBA" id="ARBA00023134"/>
    </source>
</evidence>
<dbReference type="InterPro" id="IPR001806">
    <property type="entry name" value="Small_GTPase"/>
</dbReference>
<reference evidence="3" key="1">
    <citation type="journal article" date="2020" name="New Phytol.">
        <title>Comparative genomics reveals dynamic genome evolution in host specialist ectomycorrhizal fungi.</title>
        <authorList>
            <person name="Lofgren L.A."/>
            <person name="Nguyen N.H."/>
            <person name="Vilgalys R."/>
            <person name="Ruytinx J."/>
            <person name="Liao H.L."/>
            <person name="Branco S."/>
            <person name="Kuo A."/>
            <person name="LaButti K."/>
            <person name="Lipzen A."/>
            <person name="Andreopoulos W."/>
            <person name="Pangilinan J."/>
            <person name="Riley R."/>
            <person name="Hundley H."/>
            <person name="Na H."/>
            <person name="Barry K."/>
            <person name="Grigoriev I.V."/>
            <person name="Stajich J.E."/>
            <person name="Kennedy P.G."/>
        </authorList>
    </citation>
    <scope>NUCLEOTIDE SEQUENCE</scope>
    <source>
        <strain evidence="3">FC423</strain>
    </source>
</reference>
<keyword evidence="3" id="KW-0132">Cell division</keyword>
<dbReference type="EMBL" id="JABBWM010000031">
    <property type="protein sequence ID" value="KAG2107491.1"/>
    <property type="molecule type" value="Genomic_DNA"/>
</dbReference>
<dbReference type="SMART" id="SM00174">
    <property type="entry name" value="RHO"/>
    <property type="match status" value="1"/>
</dbReference>
<dbReference type="GO" id="GO:0005525">
    <property type="term" value="F:GTP binding"/>
    <property type="evidence" value="ECO:0007669"/>
    <property type="project" value="UniProtKB-KW"/>
</dbReference>
<evidence type="ECO:0000256" key="1">
    <source>
        <dbReference type="ARBA" id="ARBA00022741"/>
    </source>
</evidence>
<dbReference type="Proteomes" id="UP000823399">
    <property type="component" value="Unassembled WGS sequence"/>
</dbReference>
<feature type="non-terminal residue" evidence="3">
    <location>
        <position position="144"/>
    </location>
</feature>
<dbReference type="SUPFAM" id="SSF52540">
    <property type="entry name" value="P-loop containing nucleoside triphosphate hydrolases"/>
    <property type="match status" value="1"/>
</dbReference>
<dbReference type="GO" id="GO:0003924">
    <property type="term" value="F:GTPase activity"/>
    <property type="evidence" value="ECO:0007669"/>
    <property type="project" value="InterPro"/>
</dbReference>
<keyword evidence="1" id="KW-0547">Nucleotide-binding</keyword>
<comment type="caution">
    <text evidence="3">The sequence shown here is derived from an EMBL/GenBank/DDBJ whole genome shotgun (WGS) entry which is preliminary data.</text>
</comment>
<dbReference type="GO" id="GO:0007264">
    <property type="term" value="P:small GTPase-mediated signal transduction"/>
    <property type="evidence" value="ECO:0007669"/>
    <property type="project" value="InterPro"/>
</dbReference>
<keyword evidence="4" id="KW-1185">Reference proteome</keyword>
<protein>
    <submittedName>
        <fullName evidence="3">Cell division control protein 42</fullName>
    </submittedName>
</protein>
<dbReference type="OrthoDB" id="8830751at2759"/>
<evidence type="ECO:0000313" key="4">
    <source>
        <dbReference type="Proteomes" id="UP000823399"/>
    </source>
</evidence>
<dbReference type="AlphaFoldDB" id="A0A9P7F6S1"/>
<dbReference type="InterPro" id="IPR003578">
    <property type="entry name" value="Small_GTPase_Rho"/>
</dbReference>
<gene>
    <name evidence="3" type="ORF">F5147DRAFT_577777</name>
</gene>
<evidence type="ECO:0000313" key="3">
    <source>
        <dbReference type="EMBL" id="KAG2107491.1"/>
    </source>
</evidence>
<dbReference type="InterPro" id="IPR027417">
    <property type="entry name" value="P-loop_NTPase"/>
</dbReference>
<dbReference type="RefSeq" id="XP_041292305.1">
    <property type="nucleotide sequence ID" value="XM_041431414.1"/>
</dbReference>
<dbReference type="GeneID" id="64693673"/>
<name>A0A9P7F6S1_9AGAM</name>
<keyword evidence="3" id="KW-0131">Cell cycle</keyword>
<dbReference type="PANTHER" id="PTHR24072">
    <property type="entry name" value="RHO FAMILY GTPASE"/>
    <property type="match status" value="1"/>
</dbReference>
<organism evidence="3 4">
    <name type="scientific">Suillus discolor</name>
    <dbReference type="NCBI Taxonomy" id="1912936"/>
    <lineage>
        <taxon>Eukaryota</taxon>
        <taxon>Fungi</taxon>
        <taxon>Dikarya</taxon>
        <taxon>Basidiomycota</taxon>
        <taxon>Agaricomycotina</taxon>
        <taxon>Agaricomycetes</taxon>
        <taxon>Agaricomycetidae</taxon>
        <taxon>Boletales</taxon>
        <taxon>Suillineae</taxon>
        <taxon>Suillaceae</taxon>
        <taxon>Suillus</taxon>
    </lineage>
</organism>
<dbReference type="PROSITE" id="PS51420">
    <property type="entry name" value="RHO"/>
    <property type="match status" value="1"/>
</dbReference>
<dbReference type="Pfam" id="PF00071">
    <property type="entry name" value="Ras"/>
    <property type="match status" value="1"/>
</dbReference>
<proteinExistence type="predicted"/>
<dbReference type="GO" id="GO:0051301">
    <property type="term" value="P:cell division"/>
    <property type="evidence" value="ECO:0007669"/>
    <property type="project" value="UniProtKB-KW"/>
</dbReference>
<dbReference type="Gene3D" id="3.40.50.300">
    <property type="entry name" value="P-loop containing nucleotide triphosphate hydrolases"/>
    <property type="match status" value="1"/>
</dbReference>
<sequence>FPSDYVPTVFDNYAVAVMIGDDPYMLGLFNTAGSCLFDYDHLRPLSYPQTDVFLVCFSVMSPSVLTNWADDVDATIFMQQPSNIFLLVDFAPTLAFIGPQMYAIFHPFIHHRLTLGQAYEVVNIVHINMITLAMLIHNSAFLHS</sequence>